<evidence type="ECO:0000313" key="4">
    <source>
        <dbReference type="Proteomes" id="UP001609219"/>
    </source>
</evidence>
<sequence length="82" mass="8514">MTTTAAALAVAGRLILATLRNSDGDGLPLKLIVDEIEATPDGLLDTVTALASICATVAVAAYPDDPERFVSTFIQSALNEPR</sequence>
<evidence type="ECO:0000313" key="2">
    <source>
        <dbReference type="EMBL" id="MFH5244282.1"/>
    </source>
</evidence>
<evidence type="ECO:0000313" key="1">
    <source>
        <dbReference type="EMBL" id="MFH5231012.1"/>
    </source>
</evidence>
<organism evidence="2 3">
    <name type="scientific">Antrihabitans spumae</name>
    <dbReference type="NCBI Taxonomy" id="3373370"/>
    <lineage>
        <taxon>Bacteria</taxon>
        <taxon>Bacillati</taxon>
        <taxon>Actinomycetota</taxon>
        <taxon>Actinomycetes</taxon>
        <taxon>Mycobacteriales</taxon>
        <taxon>Nocardiaceae</taxon>
        <taxon>Antrihabitans</taxon>
    </lineage>
</organism>
<evidence type="ECO:0000313" key="3">
    <source>
        <dbReference type="Proteomes" id="UP001609176"/>
    </source>
</evidence>
<gene>
    <name evidence="2" type="ORF">ACHIPV_20745</name>
    <name evidence="1" type="ORF">ACHIRB_20950</name>
</gene>
<proteinExistence type="predicted"/>
<reference evidence="3 4" key="1">
    <citation type="submission" date="2024-10" db="EMBL/GenBank/DDBJ databases">
        <authorList>
            <person name="Riesco R."/>
        </authorList>
    </citation>
    <scope>NUCLEOTIDE SEQUENCE [LARGE SCALE GENOMIC DNA]</scope>
    <source>
        <strain evidence="2 3">NCIMB 15448</strain>
        <strain evidence="1 4">NCIMB 15450</strain>
    </source>
</reference>
<name>A0ABW7KR72_9NOCA</name>
<keyword evidence="4" id="KW-1185">Reference proteome</keyword>
<dbReference type="EMBL" id="JBIMSN010000096">
    <property type="protein sequence ID" value="MFH5231012.1"/>
    <property type="molecule type" value="Genomic_DNA"/>
</dbReference>
<comment type="caution">
    <text evidence="2">The sequence shown here is derived from an EMBL/GenBank/DDBJ whole genome shotgun (WGS) entry which is preliminary data.</text>
</comment>
<dbReference type="EMBL" id="JBIMSP010000039">
    <property type="protein sequence ID" value="MFH5244282.1"/>
    <property type="molecule type" value="Genomic_DNA"/>
</dbReference>
<dbReference type="Proteomes" id="UP001609176">
    <property type="component" value="Unassembled WGS sequence"/>
</dbReference>
<dbReference type="Proteomes" id="UP001609219">
    <property type="component" value="Unassembled WGS sequence"/>
</dbReference>
<protein>
    <submittedName>
        <fullName evidence="2">Uncharacterized protein</fullName>
    </submittedName>
</protein>
<dbReference type="RefSeq" id="WP_395125598.1">
    <property type="nucleotide sequence ID" value="NZ_JBIMSN010000096.1"/>
</dbReference>
<accession>A0ABW7KR72</accession>